<gene>
    <name evidence="3" type="ORF">SAMN02745131_00310</name>
</gene>
<name>A0A1M4T1B4_9BACT</name>
<dbReference type="EMBL" id="FQUU01000001">
    <property type="protein sequence ID" value="SHE38268.1"/>
    <property type="molecule type" value="Genomic_DNA"/>
</dbReference>
<keyword evidence="4" id="KW-1185">Reference proteome</keyword>
<dbReference type="AlphaFoldDB" id="A0A1M4T1B4"/>
<dbReference type="SMART" id="SM00360">
    <property type="entry name" value="RRM"/>
    <property type="match status" value="1"/>
</dbReference>
<dbReference type="InterPro" id="IPR035979">
    <property type="entry name" value="RBD_domain_sf"/>
</dbReference>
<dbReference type="InterPro" id="IPR012677">
    <property type="entry name" value="Nucleotide-bd_a/b_plait_sf"/>
</dbReference>
<organism evidence="3 4">
    <name type="scientific">Flavisolibacter ginsengisoli DSM 18119</name>
    <dbReference type="NCBI Taxonomy" id="1121884"/>
    <lineage>
        <taxon>Bacteria</taxon>
        <taxon>Pseudomonadati</taxon>
        <taxon>Bacteroidota</taxon>
        <taxon>Chitinophagia</taxon>
        <taxon>Chitinophagales</taxon>
        <taxon>Chitinophagaceae</taxon>
        <taxon>Flavisolibacter</taxon>
    </lineage>
</organism>
<evidence type="ECO:0000313" key="3">
    <source>
        <dbReference type="EMBL" id="SHE38268.1"/>
    </source>
</evidence>
<dbReference type="PANTHER" id="PTHR48025">
    <property type="entry name" value="OS02G0815200 PROTEIN"/>
    <property type="match status" value="1"/>
</dbReference>
<dbReference type="Pfam" id="PF00076">
    <property type="entry name" value="RRM_1"/>
    <property type="match status" value="1"/>
</dbReference>
<feature type="domain" description="RRM" evidence="2">
    <location>
        <begin position="1"/>
        <end position="79"/>
    </location>
</feature>
<dbReference type="PROSITE" id="PS50102">
    <property type="entry name" value="RRM"/>
    <property type="match status" value="1"/>
</dbReference>
<dbReference type="OrthoDB" id="9798855at2"/>
<dbReference type="STRING" id="1121884.SAMN02745131_00310"/>
<dbReference type="SUPFAM" id="SSF54928">
    <property type="entry name" value="RNA-binding domain, RBD"/>
    <property type="match status" value="1"/>
</dbReference>
<keyword evidence="1" id="KW-0694">RNA-binding</keyword>
<proteinExistence type="predicted"/>
<accession>A0A1M4T1B4</accession>
<reference evidence="3 4" key="1">
    <citation type="submission" date="2016-11" db="EMBL/GenBank/DDBJ databases">
        <authorList>
            <person name="Jaros S."/>
            <person name="Januszkiewicz K."/>
            <person name="Wedrychowicz H."/>
        </authorList>
    </citation>
    <scope>NUCLEOTIDE SEQUENCE [LARGE SCALE GENOMIC DNA]</scope>
    <source>
        <strain evidence="3 4">DSM 18119</strain>
    </source>
</reference>
<sequence length="92" mass="10186">MNIQVSNLNLNLIETDLQRLFTPYGEIGSISIVRDKLNNRSRGKALIQMPVNIEAKQAIISLHGREFAGKTLNVVEVPNDKDEGISSAKLLL</sequence>
<dbReference type="RefSeq" id="WP_072833465.1">
    <property type="nucleotide sequence ID" value="NZ_FQUU01000001.1"/>
</dbReference>
<evidence type="ECO:0000256" key="1">
    <source>
        <dbReference type="ARBA" id="ARBA00022884"/>
    </source>
</evidence>
<dbReference type="InterPro" id="IPR050502">
    <property type="entry name" value="Euk_RNA-bind_prot"/>
</dbReference>
<dbReference type="InterPro" id="IPR000504">
    <property type="entry name" value="RRM_dom"/>
</dbReference>
<dbReference type="CDD" id="cd00590">
    <property type="entry name" value="RRM_SF"/>
    <property type="match status" value="1"/>
</dbReference>
<protein>
    <submittedName>
        <fullName evidence="3">RNA recognition motif. (A.k.a. RRM, RBD, or RNP domain)</fullName>
    </submittedName>
</protein>
<dbReference type="Gene3D" id="3.30.70.330">
    <property type="match status" value="1"/>
</dbReference>
<dbReference type="Proteomes" id="UP000184048">
    <property type="component" value="Unassembled WGS sequence"/>
</dbReference>
<dbReference type="PANTHER" id="PTHR48025:SF1">
    <property type="entry name" value="RRM DOMAIN-CONTAINING PROTEIN"/>
    <property type="match status" value="1"/>
</dbReference>
<dbReference type="GO" id="GO:0003723">
    <property type="term" value="F:RNA binding"/>
    <property type="evidence" value="ECO:0007669"/>
    <property type="project" value="UniProtKB-KW"/>
</dbReference>
<evidence type="ECO:0000313" key="4">
    <source>
        <dbReference type="Proteomes" id="UP000184048"/>
    </source>
</evidence>
<evidence type="ECO:0000259" key="2">
    <source>
        <dbReference type="PROSITE" id="PS50102"/>
    </source>
</evidence>